<evidence type="ECO:0000313" key="1">
    <source>
        <dbReference type="EMBL" id="KAJ8000928.1"/>
    </source>
</evidence>
<gene>
    <name evidence="1" type="ORF">DPEC_G00185470</name>
</gene>
<dbReference type="EMBL" id="CM055742">
    <property type="protein sequence ID" value="KAJ8000928.1"/>
    <property type="molecule type" value="Genomic_DNA"/>
</dbReference>
<name>A0ACC2GB38_DALPE</name>
<accession>A0ACC2GB38</accession>
<organism evidence="1 2">
    <name type="scientific">Dallia pectoralis</name>
    <name type="common">Alaska blackfish</name>
    <dbReference type="NCBI Taxonomy" id="75939"/>
    <lineage>
        <taxon>Eukaryota</taxon>
        <taxon>Metazoa</taxon>
        <taxon>Chordata</taxon>
        <taxon>Craniata</taxon>
        <taxon>Vertebrata</taxon>
        <taxon>Euteleostomi</taxon>
        <taxon>Actinopterygii</taxon>
        <taxon>Neopterygii</taxon>
        <taxon>Teleostei</taxon>
        <taxon>Protacanthopterygii</taxon>
        <taxon>Esociformes</taxon>
        <taxon>Umbridae</taxon>
        <taxon>Dallia</taxon>
    </lineage>
</organism>
<proteinExistence type="predicted"/>
<dbReference type="Proteomes" id="UP001157502">
    <property type="component" value="Chromosome 15"/>
</dbReference>
<protein>
    <submittedName>
        <fullName evidence="1">Uncharacterized protein</fullName>
    </submittedName>
</protein>
<comment type="caution">
    <text evidence="1">The sequence shown here is derived from an EMBL/GenBank/DDBJ whole genome shotgun (WGS) entry which is preliminary data.</text>
</comment>
<reference evidence="1" key="1">
    <citation type="submission" date="2021-05" db="EMBL/GenBank/DDBJ databases">
        <authorList>
            <person name="Pan Q."/>
            <person name="Jouanno E."/>
            <person name="Zahm M."/>
            <person name="Klopp C."/>
            <person name="Cabau C."/>
            <person name="Louis A."/>
            <person name="Berthelot C."/>
            <person name="Parey E."/>
            <person name="Roest Crollius H."/>
            <person name="Montfort J."/>
            <person name="Robinson-Rechavi M."/>
            <person name="Bouchez O."/>
            <person name="Lampietro C."/>
            <person name="Lopez Roques C."/>
            <person name="Donnadieu C."/>
            <person name="Postlethwait J."/>
            <person name="Bobe J."/>
            <person name="Dillon D."/>
            <person name="Chandos A."/>
            <person name="von Hippel F."/>
            <person name="Guiguen Y."/>
        </authorList>
    </citation>
    <scope>NUCLEOTIDE SEQUENCE</scope>
    <source>
        <strain evidence="1">YG-Jan2019</strain>
    </source>
</reference>
<evidence type="ECO:0000313" key="2">
    <source>
        <dbReference type="Proteomes" id="UP001157502"/>
    </source>
</evidence>
<keyword evidence="2" id="KW-1185">Reference proteome</keyword>
<sequence length="79" mass="8836">MPAGIKKVDRDEMDSNIDCPTYANVEAFKHEPSRVFSQHSVHRQWWKRPSGVAAVCLALLCILLLAVVMGLSLRLSKSN</sequence>